<dbReference type="GO" id="GO:0009055">
    <property type="term" value="F:electron transfer activity"/>
    <property type="evidence" value="ECO:0007669"/>
    <property type="project" value="InterPro"/>
</dbReference>
<comment type="caution">
    <text evidence="3">The sequence shown here is derived from an EMBL/GenBank/DDBJ whole genome shotgun (WGS) entry which is preliminary data.</text>
</comment>
<gene>
    <name evidence="3" type="ORF">ENL39_02860</name>
</gene>
<dbReference type="PROSITE" id="PS50902">
    <property type="entry name" value="FLAVODOXIN_LIKE"/>
    <property type="match status" value="1"/>
</dbReference>
<sequence>MAIRKIKEGVYYMGCIDWDRRLFDELIPLPDGTSYNCYLIEGQEKIALIDTVDPAKKEELLGNLQRSKVKKIDYIISNHAEQDHSGAIGDVIKTYPEAKILTNEKCKNMLKDLLLLPEEKFTVVKDRESISLGGKTIEFLFFPWVHWPETMFTYLREDKILFTCDFLGSHFATSSLFAVEKDKVYESAKRYYAEIMMPFRNIIQRNLGKIKNLEIDIIAPSHGPLYDDPAFIIDAYTDWVSDNVKNEVVIPYVSMHGSTEKMVNYLVDELIKRNIKVKPFNLTNTDIGELALSLVDAATVIIGSPTVLARPHPGAVYAAYLVNALRPKVRFLSIVGSYEWGGKTPESIRGILTNLKAEIIEPVLTKGYPKQEDFKKLEELVEKISEKHKELGILNN</sequence>
<dbReference type="Gene3D" id="3.40.50.360">
    <property type="match status" value="1"/>
</dbReference>
<dbReference type="AlphaFoldDB" id="A0A7V5HYR0"/>
<dbReference type="PIRSF" id="PIRSF005243">
    <property type="entry name" value="ROO"/>
    <property type="match status" value="1"/>
</dbReference>
<dbReference type="InterPro" id="IPR001279">
    <property type="entry name" value="Metallo-B-lactamas"/>
</dbReference>
<dbReference type="InterPro" id="IPR029039">
    <property type="entry name" value="Flavoprotein-like_sf"/>
</dbReference>
<dbReference type="CDD" id="cd07709">
    <property type="entry name" value="flavodiiron_proteins_MBL-fold"/>
    <property type="match status" value="1"/>
</dbReference>
<dbReference type="PANTHER" id="PTHR43717">
    <property type="entry name" value="ANAEROBIC NITRIC OXIDE REDUCTASE FLAVORUBREDOXIN"/>
    <property type="match status" value="1"/>
</dbReference>
<name>A0A7V5HYR0_UNCAE</name>
<protein>
    <submittedName>
        <fullName evidence="3">FprA family A-type flavoprotein</fullName>
    </submittedName>
</protein>
<dbReference type="InterPro" id="IPR016440">
    <property type="entry name" value="Rubredoxin-O_OxRdtase"/>
</dbReference>
<reference evidence="3" key="1">
    <citation type="journal article" date="2020" name="mSystems">
        <title>Genome- and Community-Level Interaction Insights into Carbon Utilization and Element Cycling Functions of Hydrothermarchaeota in Hydrothermal Sediment.</title>
        <authorList>
            <person name="Zhou Z."/>
            <person name="Liu Y."/>
            <person name="Xu W."/>
            <person name="Pan J."/>
            <person name="Luo Z.H."/>
            <person name="Li M."/>
        </authorList>
    </citation>
    <scope>NUCLEOTIDE SEQUENCE [LARGE SCALE GENOMIC DNA]</scope>
    <source>
        <strain evidence="3">HyVt-92</strain>
    </source>
</reference>
<dbReference type="Proteomes" id="UP000886070">
    <property type="component" value="Unassembled WGS sequence"/>
</dbReference>
<evidence type="ECO:0000259" key="2">
    <source>
        <dbReference type="PROSITE" id="PS50902"/>
    </source>
</evidence>
<comment type="similarity">
    <text evidence="1">In the N-terminal section; belongs to the zinc metallo-hydrolase group 3 family.</text>
</comment>
<dbReference type="GO" id="GO:0046872">
    <property type="term" value="F:metal ion binding"/>
    <property type="evidence" value="ECO:0007669"/>
    <property type="project" value="InterPro"/>
</dbReference>
<evidence type="ECO:0000256" key="1">
    <source>
        <dbReference type="ARBA" id="ARBA00007121"/>
    </source>
</evidence>
<dbReference type="EMBL" id="DRTT01000086">
    <property type="protein sequence ID" value="HHF98410.1"/>
    <property type="molecule type" value="Genomic_DNA"/>
</dbReference>
<dbReference type="PANTHER" id="PTHR43717:SF1">
    <property type="entry name" value="ANAEROBIC NITRIC OXIDE REDUCTASE FLAVORUBREDOXIN"/>
    <property type="match status" value="1"/>
</dbReference>
<dbReference type="GO" id="GO:0016491">
    <property type="term" value="F:oxidoreductase activity"/>
    <property type="evidence" value="ECO:0007669"/>
    <property type="project" value="InterPro"/>
</dbReference>
<evidence type="ECO:0000313" key="3">
    <source>
        <dbReference type="EMBL" id="HHF98410.1"/>
    </source>
</evidence>
<dbReference type="Pfam" id="PF19583">
    <property type="entry name" value="ODP"/>
    <property type="match status" value="1"/>
</dbReference>
<feature type="domain" description="Flavodoxin-like" evidence="2">
    <location>
        <begin position="248"/>
        <end position="385"/>
    </location>
</feature>
<dbReference type="InterPro" id="IPR036866">
    <property type="entry name" value="RibonucZ/Hydroxyglut_hydro"/>
</dbReference>
<organism evidence="3">
    <name type="scientific">Aerophobetes bacterium</name>
    <dbReference type="NCBI Taxonomy" id="2030807"/>
    <lineage>
        <taxon>Bacteria</taxon>
        <taxon>Candidatus Aerophobota</taxon>
    </lineage>
</organism>
<proteinExistence type="inferred from homology"/>
<dbReference type="InterPro" id="IPR008254">
    <property type="entry name" value="Flavodoxin/NO_synth"/>
</dbReference>
<dbReference type="SMART" id="SM00849">
    <property type="entry name" value="Lactamase_B"/>
    <property type="match status" value="1"/>
</dbReference>
<dbReference type="InterPro" id="IPR045761">
    <property type="entry name" value="ODP_dom"/>
</dbReference>
<dbReference type="SUPFAM" id="SSF52218">
    <property type="entry name" value="Flavoproteins"/>
    <property type="match status" value="1"/>
</dbReference>
<dbReference type="Gene3D" id="3.60.15.10">
    <property type="entry name" value="Ribonuclease Z/Hydroxyacylglutathione hydrolase-like"/>
    <property type="match status" value="1"/>
</dbReference>
<dbReference type="GO" id="GO:0010181">
    <property type="term" value="F:FMN binding"/>
    <property type="evidence" value="ECO:0007669"/>
    <property type="project" value="InterPro"/>
</dbReference>
<accession>A0A7V5HYR0</accession>
<dbReference type="SUPFAM" id="SSF56281">
    <property type="entry name" value="Metallo-hydrolase/oxidoreductase"/>
    <property type="match status" value="1"/>
</dbReference>